<dbReference type="AlphaFoldDB" id="A0A0A9BDI0"/>
<name>A0A0A9BDI0_ARUDO</name>
<reference evidence="1" key="2">
    <citation type="journal article" date="2015" name="Data Brief">
        <title>Shoot transcriptome of the giant reed, Arundo donax.</title>
        <authorList>
            <person name="Barrero R.A."/>
            <person name="Guerrero F.D."/>
            <person name="Moolhuijzen P."/>
            <person name="Goolsby J.A."/>
            <person name="Tidwell J."/>
            <person name="Bellgard S.E."/>
            <person name="Bellgard M.I."/>
        </authorList>
    </citation>
    <scope>NUCLEOTIDE SEQUENCE</scope>
    <source>
        <tissue evidence="1">Shoot tissue taken approximately 20 cm above the soil surface</tissue>
    </source>
</reference>
<dbReference type="EMBL" id="GBRH01236499">
    <property type="protein sequence ID" value="JAD61396.1"/>
    <property type="molecule type" value="Transcribed_RNA"/>
</dbReference>
<protein>
    <submittedName>
        <fullName evidence="1">Uncharacterized protein</fullName>
    </submittedName>
</protein>
<organism evidence="1">
    <name type="scientific">Arundo donax</name>
    <name type="common">Giant reed</name>
    <name type="synonym">Donax arundinaceus</name>
    <dbReference type="NCBI Taxonomy" id="35708"/>
    <lineage>
        <taxon>Eukaryota</taxon>
        <taxon>Viridiplantae</taxon>
        <taxon>Streptophyta</taxon>
        <taxon>Embryophyta</taxon>
        <taxon>Tracheophyta</taxon>
        <taxon>Spermatophyta</taxon>
        <taxon>Magnoliopsida</taxon>
        <taxon>Liliopsida</taxon>
        <taxon>Poales</taxon>
        <taxon>Poaceae</taxon>
        <taxon>PACMAD clade</taxon>
        <taxon>Arundinoideae</taxon>
        <taxon>Arundineae</taxon>
        <taxon>Arundo</taxon>
    </lineage>
</organism>
<accession>A0A0A9BDI0</accession>
<reference evidence="1" key="1">
    <citation type="submission" date="2014-09" db="EMBL/GenBank/DDBJ databases">
        <authorList>
            <person name="Magalhaes I.L.F."/>
            <person name="Oliveira U."/>
            <person name="Santos F.R."/>
            <person name="Vidigal T.H.D.A."/>
            <person name="Brescovit A.D."/>
            <person name="Santos A.J."/>
        </authorList>
    </citation>
    <scope>NUCLEOTIDE SEQUENCE</scope>
    <source>
        <tissue evidence="1">Shoot tissue taken approximately 20 cm above the soil surface</tissue>
    </source>
</reference>
<proteinExistence type="predicted"/>
<sequence length="40" mass="4735">MHSYLMIVPPGQRRGAVLHGRFSWLVWNQTKDWRCSCFVA</sequence>
<evidence type="ECO:0000313" key="1">
    <source>
        <dbReference type="EMBL" id="JAD61396.1"/>
    </source>
</evidence>